<comment type="subcellular location">
    <subcellularLocation>
        <location evidence="1">Cell membrane</location>
        <topology evidence="1">Multi-pass membrane protein</topology>
    </subcellularLocation>
</comment>
<dbReference type="InterPro" id="IPR011701">
    <property type="entry name" value="MFS"/>
</dbReference>
<feature type="transmembrane region" description="Helical" evidence="6">
    <location>
        <begin position="371"/>
        <end position="395"/>
    </location>
</feature>
<feature type="transmembrane region" description="Helical" evidence="6">
    <location>
        <begin position="118"/>
        <end position="141"/>
    </location>
</feature>
<dbReference type="Gene3D" id="1.20.1250.20">
    <property type="entry name" value="MFS general substrate transporter like domains"/>
    <property type="match status" value="1"/>
</dbReference>
<feature type="transmembrane region" description="Helical" evidence="6">
    <location>
        <begin position="87"/>
        <end position="111"/>
    </location>
</feature>
<keyword evidence="2" id="KW-1003">Cell membrane</keyword>
<dbReference type="NCBIfam" id="NF002921">
    <property type="entry name" value="PRK03545.1"/>
    <property type="match status" value="1"/>
</dbReference>
<feature type="transmembrane region" description="Helical" evidence="6">
    <location>
        <begin position="204"/>
        <end position="226"/>
    </location>
</feature>
<evidence type="ECO:0000256" key="3">
    <source>
        <dbReference type="ARBA" id="ARBA00022692"/>
    </source>
</evidence>
<dbReference type="EMBL" id="LR134495">
    <property type="protein sequence ID" value="VEI77237.1"/>
    <property type="molecule type" value="Genomic_DNA"/>
</dbReference>
<feature type="transmembrane region" description="Helical" evidence="6">
    <location>
        <begin position="401"/>
        <end position="423"/>
    </location>
</feature>
<feature type="transmembrane region" description="Helical" evidence="6">
    <location>
        <begin position="338"/>
        <end position="359"/>
    </location>
</feature>
<keyword evidence="3 6" id="KW-0812">Transmembrane</keyword>
<keyword evidence="5 6" id="KW-0472">Membrane</keyword>
<dbReference type="InterPro" id="IPR036259">
    <property type="entry name" value="MFS_trans_sf"/>
</dbReference>
<feature type="transmembrane region" description="Helical" evidence="6">
    <location>
        <begin position="314"/>
        <end position="332"/>
    </location>
</feature>
<dbReference type="Pfam" id="PF07690">
    <property type="entry name" value="MFS_1"/>
    <property type="match status" value="1"/>
</dbReference>
<reference evidence="8" key="1">
    <citation type="submission" date="2018-12" db="EMBL/GenBank/DDBJ databases">
        <authorList>
            <consortium name="Pathogen Informatics"/>
        </authorList>
    </citation>
    <scope>NUCLEOTIDE SEQUENCE [LARGE SCALE GENOMIC DNA]</scope>
    <source>
        <strain evidence="8">NCTC10643</strain>
    </source>
</reference>
<evidence type="ECO:0000256" key="2">
    <source>
        <dbReference type="ARBA" id="ARBA00022475"/>
    </source>
</evidence>
<feature type="transmembrane region" description="Helical" evidence="6">
    <location>
        <begin position="53"/>
        <end position="75"/>
    </location>
</feature>
<dbReference type="GO" id="GO:0005886">
    <property type="term" value="C:plasma membrane"/>
    <property type="evidence" value="ECO:0007669"/>
    <property type="project" value="UniProtKB-SubCell"/>
</dbReference>
<evidence type="ECO:0000256" key="5">
    <source>
        <dbReference type="ARBA" id="ARBA00023136"/>
    </source>
</evidence>
<name>A0A448TBA9_MANHA</name>
<evidence type="ECO:0000256" key="6">
    <source>
        <dbReference type="SAM" id="Phobius"/>
    </source>
</evidence>
<dbReference type="PANTHER" id="PTHR43124:SF4">
    <property type="entry name" value="SUGAR EFFLUX TRANSPORTER"/>
    <property type="match status" value="1"/>
</dbReference>
<feature type="transmembrane region" description="Helical" evidence="6">
    <location>
        <begin position="177"/>
        <end position="198"/>
    </location>
</feature>
<feature type="transmembrane region" description="Helical" evidence="6">
    <location>
        <begin position="12"/>
        <end position="32"/>
    </location>
</feature>
<sequence length="429" mass="47127">METLAIFLFSEIWKFDFVFTFIFKILKINVFFSDFINMKLARKAQRRLSFLRVFSLAFAAFMVNTTEFIPIALLSDIANSFQMEPSAAGIMMTVYAWVVFSLSLPLMLLTANMERKRLLLMLFTVFTLSHIVSVMATDFWILLISRVLIAIAHAIFWSITASLAIRLAPKDKKKQALGLLTLGSSLAMILGLPLGRMIGQALGWRATFGIIGVIALIVLMMIWRLLPYLPSKNAGSIKSLPLLFKRPMLIGIYLLVALIVSGHFTAYSYIEPFMIKISSVSVENTTFILLVFGLAGVVASFLFGRLYGKGPNKFILTGIAIIMFSQLCLLFLSGSTVAMFMLAFLWGIGITGMSIALQIKVLELAPDATDVATAIFSGTYNLGIGGGALLGSAAIQQLGLANIGFVGGSIAFVAMVWFVFISLKYRKGI</sequence>
<organism evidence="8 9">
    <name type="scientific">Mannheimia haemolytica</name>
    <name type="common">Pasteurella haemolytica</name>
    <dbReference type="NCBI Taxonomy" id="75985"/>
    <lineage>
        <taxon>Bacteria</taxon>
        <taxon>Pseudomonadati</taxon>
        <taxon>Pseudomonadota</taxon>
        <taxon>Gammaproteobacteria</taxon>
        <taxon>Pasteurellales</taxon>
        <taxon>Pasteurellaceae</taxon>
        <taxon>Mannheimia</taxon>
    </lineage>
</organism>
<accession>A0A448TBA9</accession>
<dbReference type="GO" id="GO:0022857">
    <property type="term" value="F:transmembrane transporter activity"/>
    <property type="evidence" value="ECO:0007669"/>
    <property type="project" value="InterPro"/>
</dbReference>
<evidence type="ECO:0000259" key="7">
    <source>
        <dbReference type="PROSITE" id="PS50850"/>
    </source>
</evidence>
<feature type="domain" description="Major facilitator superfamily (MFS) profile" evidence="7">
    <location>
        <begin position="52"/>
        <end position="426"/>
    </location>
</feature>
<dbReference type="InterPro" id="IPR050189">
    <property type="entry name" value="MFS_Efflux_Transporters"/>
</dbReference>
<dbReference type="InterPro" id="IPR020846">
    <property type="entry name" value="MFS_dom"/>
</dbReference>
<keyword evidence="4 6" id="KW-1133">Transmembrane helix</keyword>
<feature type="transmembrane region" description="Helical" evidence="6">
    <location>
        <begin position="287"/>
        <end position="307"/>
    </location>
</feature>
<dbReference type="CDD" id="cd17324">
    <property type="entry name" value="MFS_NepI_like"/>
    <property type="match status" value="1"/>
</dbReference>
<dbReference type="AlphaFoldDB" id="A0A448TBA9"/>
<dbReference type="PANTHER" id="PTHR43124">
    <property type="entry name" value="PURINE EFFLUX PUMP PBUE"/>
    <property type="match status" value="1"/>
</dbReference>
<evidence type="ECO:0000313" key="8">
    <source>
        <dbReference type="EMBL" id="VEI77237.1"/>
    </source>
</evidence>
<feature type="transmembrane region" description="Helical" evidence="6">
    <location>
        <begin position="247"/>
        <end position="267"/>
    </location>
</feature>
<evidence type="ECO:0000313" key="9">
    <source>
        <dbReference type="Proteomes" id="UP000271188"/>
    </source>
</evidence>
<protein>
    <submittedName>
        <fullName evidence="8">Sugar efflux transporter</fullName>
    </submittedName>
</protein>
<proteinExistence type="predicted"/>
<dbReference type="PROSITE" id="PS50850">
    <property type="entry name" value="MFS"/>
    <property type="match status" value="1"/>
</dbReference>
<feature type="transmembrane region" description="Helical" evidence="6">
    <location>
        <begin position="147"/>
        <end position="165"/>
    </location>
</feature>
<gene>
    <name evidence="8" type="primary">sotB</name>
    <name evidence="8" type="ORF">NCTC10643_01285</name>
</gene>
<evidence type="ECO:0000256" key="4">
    <source>
        <dbReference type="ARBA" id="ARBA00022989"/>
    </source>
</evidence>
<dbReference type="Proteomes" id="UP000271188">
    <property type="component" value="Chromosome"/>
</dbReference>
<dbReference type="SUPFAM" id="SSF103473">
    <property type="entry name" value="MFS general substrate transporter"/>
    <property type="match status" value="1"/>
</dbReference>
<evidence type="ECO:0000256" key="1">
    <source>
        <dbReference type="ARBA" id="ARBA00004651"/>
    </source>
</evidence>